<comment type="caution">
    <text evidence="1">The sequence shown here is derived from an EMBL/GenBank/DDBJ whole genome shotgun (WGS) entry which is preliminary data.</text>
</comment>
<dbReference type="EMBL" id="SSDS01000047">
    <property type="protein sequence ID" value="TXG77386.1"/>
    <property type="molecule type" value="Genomic_DNA"/>
</dbReference>
<sequence>MSRKGPELLTIYDCFGCKYLQSSIEDGKNVIKCRKLLGRVIKGSMDYKVVCGDREILKTPIDCPLLGRTEE</sequence>
<proteinExistence type="predicted"/>
<accession>A0A5C7JA39</accession>
<name>A0A5C7JA39_9BACT</name>
<evidence type="ECO:0000313" key="1">
    <source>
        <dbReference type="EMBL" id="TXG77386.1"/>
    </source>
</evidence>
<dbReference type="AlphaFoldDB" id="A0A5C7JA39"/>
<evidence type="ECO:0000313" key="2">
    <source>
        <dbReference type="Proteomes" id="UP000321026"/>
    </source>
</evidence>
<protein>
    <submittedName>
        <fullName evidence="1">Uncharacterized protein</fullName>
    </submittedName>
</protein>
<gene>
    <name evidence="1" type="ORF">E6Q11_02900</name>
</gene>
<organism evidence="1 2">
    <name type="scientific">Candidatus Dojkabacteria bacterium</name>
    <dbReference type="NCBI Taxonomy" id="2099670"/>
    <lineage>
        <taxon>Bacteria</taxon>
        <taxon>Candidatus Dojkabacteria</taxon>
    </lineage>
</organism>
<reference evidence="1 2" key="1">
    <citation type="submission" date="2018-09" db="EMBL/GenBank/DDBJ databases">
        <title>Metagenome Assembled Genomes from an Advanced Water Purification Facility.</title>
        <authorList>
            <person name="Stamps B.W."/>
            <person name="Spear J.R."/>
        </authorList>
    </citation>
    <scope>NUCLEOTIDE SEQUENCE [LARGE SCALE GENOMIC DNA]</scope>
    <source>
        <strain evidence="1">Bin_63_2</strain>
    </source>
</reference>
<dbReference type="Proteomes" id="UP000321026">
    <property type="component" value="Unassembled WGS sequence"/>
</dbReference>